<keyword evidence="8" id="KW-0418">Kinase</keyword>
<evidence type="ECO:0000259" key="14">
    <source>
        <dbReference type="PROSITE" id="PS50011"/>
    </source>
</evidence>
<comment type="similarity">
    <text evidence="2">Belongs to the protein kinase superfamily. CAMK Ser/Thr protein kinase family. PIM subfamily.</text>
</comment>
<dbReference type="PROSITE" id="PS00108">
    <property type="entry name" value="PROTEIN_KINASE_ST"/>
    <property type="match status" value="1"/>
</dbReference>
<dbReference type="PANTHER" id="PTHR22984">
    <property type="entry name" value="SERINE/THREONINE-PROTEIN KINASE PIM"/>
    <property type="match status" value="1"/>
</dbReference>
<dbReference type="Gene3D" id="3.30.200.20">
    <property type="entry name" value="Phosphorylase Kinase, domain 1"/>
    <property type="match status" value="1"/>
</dbReference>
<dbReference type="Proteomes" id="UP001497482">
    <property type="component" value="Chromosome 5"/>
</dbReference>
<evidence type="ECO:0000256" key="1">
    <source>
        <dbReference type="ARBA" id="ARBA00004192"/>
    </source>
</evidence>
<dbReference type="InterPro" id="IPR008271">
    <property type="entry name" value="Ser/Thr_kinase_AS"/>
</dbReference>
<dbReference type="PROSITE" id="PS50011">
    <property type="entry name" value="PROTEIN_KINASE_DOM"/>
    <property type="match status" value="1"/>
</dbReference>
<dbReference type="PANTHER" id="PTHR22984:SF25">
    <property type="entry name" value="PROTEIN KINASE DOMAIN-CONTAINING PROTEIN"/>
    <property type="match status" value="1"/>
</dbReference>
<evidence type="ECO:0000313" key="16">
    <source>
        <dbReference type="Proteomes" id="UP001497482"/>
    </source>
</evidence>
<proteinExistence type="inferred from homology"/>
<evidence type="ECO:0000256" key="8">
    <source>
        <dbReference type="ARBA" id="ARBA00022777"/>
    </source>
</evidence>
<keyword evidence="10" id="KW-1035">Host cytoplasm</keyword>
<keyword evidence="7" id="KW-0547">Nucleotide-binding</keyword>
<reference evidence="15 16" key="1">
    <citation type="submission" date="2024-04" db="EMBL/GenBank/DDBJ databases">
        <authorList>
            <person name="Waldvogel A.-M."/>
            <person name="Schoenle A."/>
        </authorList>
    </citation>
    <scope>NUCLEOTIDE SEQUENCE [LARGE SCALE GENOMIC DNA]</scope>
</reference>
<dbReference type="EMBL" id="OZ035827">
    <property type="protein sequence ID" value="CAL1605829.1"/>
    <property type="molecule type" value="Genomic_DNA"/>
</dbReference>
<feature type="compositionally biased region" description="Low complexity" evidence="13">
    <location>
        <begin position="120"/>
        <end position="131"/>
    </location>
</feature>
<keyword evidence="9" id="KW-0067">ATP-binding</keyword>
<evidence type="ECO:0000256" key="6">
    <source>
        <dbReference type="ARBA" id="ARBA00022679"/>
    </source>
</evidence>
<sequence length="449" mass="51149">MRRSRSLLADDTQLEVGAASLQGSNHTAVHELKGSHTTRTRHTQKSDSEQEQEPPSKQTKMLQKHRLKRTKTRTKKRHAPRPKRTTGTGCLSVCQNAVNKWIPCVSKAFRDERESEAEQESTSSESQIEVSRTQTEDEDSPDLLLTASTLNIGSQSQDYIEVLDKESLEVKHEVIREIKQKYGVVKNLAEGGNGIVFSANRVQDNFPVIVKVIPRNIVPFLRVRTKRRVVKIPREVYMLVRVGAGPDSAGSIVTPRLLDWYDSGEAIILVIERPMPCVDLLEYVRSDSRDGLDLEESSKIIFRQLLDAAMEMEARGVFHRDIKPCNVLIETRDDELRARFIDFGHAKLSTPNRTFDIPQGTTAFSSPEWFRQEPYTARQATVWQMGCVLFILLFRKQPLVSEHSISSSRAVPIPNTVSPECKDFLRCCLNKDSEQRMSLEDLRNHPWML</sequence>
<evidence type="ECO:0000256" key="9">
    <source>
        <dbReference type="ARBA" id="ARBA00022840"/>
    </source>
</evidence>
<feature type="compositionally biased region" description="Basic residues" evidence="13">
    <location>
        <begin position="62"/>
        <end position="84"/>
    </location>
</feature>
<dbReference type="AlphaFoldDB" id="A0AAV2LXP2"/>
<keyword evidence="16" id="KW-1185">Reference proteome</keyword>
<gene>
    <name evidence="15" type="ORF">KC01_LOCUS33137</name>
</gene>
<evidence type="ECO:0000256" key="5">
    <source>
        <dbReference type="ARBA" id="ARBA00022527"/>
    </source>
</evidence>
<evidence type="ECO:0000256" key="13">
    <source>
        <dbReference type="SAM" id="MobiDB-lite"/>
    </source>
</evidence>
<dbReference type="GO" id="GO:0005737">
    <property type="term" value="C:cytoplasm"/>
    <property type="evidence" value="ECO:0007669"/>
    <property type="project" value="TreeGrafter"/>
</dbReference>
<evidence type="ECO:0000256" key="3">
    <source>
        <dbReference type="ARBA" id="ARBA00012513"/>
    </source>
</evidence>
<keyword evidence="6" id="KW-0808">Transferase</keyword>
<dbReference type="EC" id="2.7.11.1" evidence="3"/>
<evidence type="ECO:0000256" key="4">
    <source>
        <dbReference type="ARBA" id="ARBA00016885"/>
    </source>
</evidence>
<dbReference type="GO" id="GO:0004674">
    <property type="term" value="F:protein serine/threonine kinase activity"/>
    <property type="evidence" value="ECO:0007669"/>
    <property type="project" value="UniProtKB-KW"/>
</dbReference>
<evidence type="ECO:0000313" key="15">
    <source>
        <dbReference type="EMBL" id="CAL1605829.1"/>
    </source>
</evidence>
<dbReference type="Pfam" id="PF00069">
    <property type="entry name" value="Pkinase"/>
    <property type="match status" value="1"/>
</dbReference>
<evidence type="ECO:0000256" key="7">
    <source>
        <dbReference type="ARBA" id="ARBA00022741"/>
    </source>
</evidence>
<accession>A0AAV2LXP2</accession>
<evidence type="ECO:0000256" key="10">
    <source>
        <dbReference type="ARBA" id="ARBA00023200"/>
    </source>
</evidence>
<comment type="catalytic activity">
    <reaction evidence="11">
        <text>L-threonyl-[protein] + ATP = O-phospho-L-threonyl-[protein] + ADP + H(+)</text>
        <dbReference type="Rhea" id="RHEA:46608"/>
        <dbReference type="Rhea" id="RHEA-COMP:11060"/>
        <dbReference type="Rhea" id="RHEA-COMP:11605"/>
        <dbReference type="ChEBI" id="CHEBI:15378"/>
        <dbReference type="ChEBI" id="CHEBI:30013"/>
        <dbReference type="ChEBI" id="CHEBI:30616"/>
        <dbReference type="ChEBI" id="CHEBI:61977"/>
        <dbReference type="ChEBI" id="CHEBI:456216"/>
        <dbReference type="EC" id="2.7.11.1"/>
    </reaction>
</comment>
<feature type="region of interest" description="Disordered" evidence="13">
    <location>
        <begin position="18"/>
        <end position="89"/>
    </location>
</feature>
<dbReference type="InterPro" id="IPR011009">
    <property type="entry name" value="Kinase-like_dom_sf"/>
</dbReference>
<name>A0AAV2LXP2_KNICA</name>
<organism evidence="15 16">
    <name type="scientific">Knipowitschia caucasica</name>
    <name type="common">Caucasian dwarf goby</name>
    <name type="synonym">Pomatoschistus caucasicus</name>
    <dbReference type="NCBI Taxonomy" id="637954"/>
    <lineage>
        <taxon>Eukaryota</taxon>
        <taxon>Metazoa</taxon>
        <taxon>Chordata</taxon>
        <taxon>Craniata</taxon>
        <taxon>Vertebrata</taxon>
        <taxon>Euteleostomi</taxon>
        <taxon>Actinopterygii</taxon>
        <taxon>Neopterygii</taxon>
        <taxon>Teleostei</taxon>
        <taxon>Neoteleostei</taxon>
        <taxon>Acanthomorphata</taxon>
        <taxon>Gobiaria</taxon>
        <taxon>Gobiiformes</taxon>
        <taxon>Gobioidei</taxon>
        <taxon>Gobiidae</taxon>
        <taxon>Gobiinae</taxon>
        <taxon>Knipowitschia</taxon>
    </lineage>
</organism>
<dbReference type="SMART" id="SM00220">
    <property type="entry name" value="S_TKc"/>
    <property type="match status" value="1"/>
</dbReference>
<dbReference type="Gene3D" id="1.10.510.10">
    <property type="entry name" value="Transferase(Phosphotransferase) domain 1"/>
    <property type="match status" value="1"/>
</dbReference>
<comment type="catalytic activity">
    <reaction evidence="12">
        <text>L-seryl-[protein] + ATP = O-phospho-L-seryl-[protein] + ADP + H(+)</text>
        <dbReference type="Rhea" id="RHEA:17989"/>
        <dbReference type="Rhea" id="RHEA-COMP:9863"/>
        <dbReference type="Rhea" id="RHEA-COMP:11604"/>
        <dbReference type="ChEBI" id="CHEBI:15378"/>
        <dbReference type="ChEBI" id="CHEBI:29999"/>
        <dbReference type="ChEBI" id="CHEBI:30616"/>
        <dbReference type="ChEBI" id="CHEBI:83421"/>
        <dbReference type="ChEBI" id="CHEBI:456216"/>
        <dbReference type="EC" id="2.7.11.1"/>
    </reaction>
</comment>
<evidence type="ECO:0000256" key="2">
    <source>
        <dbReference type="ARBA" id="ARBA00005505"/>
    </source>
</evidence>
<keyword evidence="5" id="KW-0723">Serine/threonine-protein kinase</keyword>
<evidence type="ECO:0000256" key="12">
    <source>
        <dbReference type="ARBA" id="ARBA00048679"/>
    </source>
</evidence>
<protein>
    <recommendedName>
        <fullName evidence="4">Serine/threonine-protein kinase 1</fullName>
        <ecNumber evidence="3">2.7.11.1</ecNumber>
    </recommendedName>
</protein>
<comment type="subcellular location">
    <subcellularLocation>
        <location evidence="1">Host cytoplasm</location>
    </subcellularLocation>
</comment>
<dbReference type="GO" id="GO:0005524">
    <property type="term" value="F:ATP binding"/>
    <property type="evidence" value="ECO:0007669"/>
    <property type="project" value="UniProtKB-KW"/>
</dbReference>
<feature type="region of interest" description="Disordered" evidence="13">
    <location>
        <begin position="112"/>
        <end position="140"/>
    </location>
</feature>
<feature type="domain" description="Protein kinase" evidence="14">
    <location>
        <begin position="182"/>
        <end position="448"/>
    </location>
</feature>
<dbReference type="InterPro" id="IPR051138">
    <property type="entry name" value="PIM_Ser/Thr_kinase"/>
</dbReference>
<evidence type="ECO:0000256" key="11">
    <source>
        <dbReference type="ARBA" id="ARBA00047899"/>
    </source>
</evidence>
<dbReference type="SUPFAM" id="SSF56112">
    <property type="entry name" value="Protein kinase-like (PK-like)"/>
    <property type="match status" value="1"/>
</dbReference>
<dbReference type="InterPro" id="IPR000719">
    <property type="entry name" value="Prot_kinase_dom"/>
</dbReference>